<dbReference type="Gramene" id="mRNA:HanXRQr2_Chr12g0526201">
    <property type="protein sequence ID" value="CDS:HanXRQr2_Chr12g0526201.1"/>
    <property type="gene ID" value="HanXRQr2_Chr12g0526201"/>
</dbReference>
<evidence type="ECO:0000256" key="6">
    <source>
        <dbReference type="RuleBase" id="RU367044"/>
    </source>
</evidence>
<evidence type="ECO:0000256" key="5">
    <source>
        <dbReference type="ARBA" id="ARBA00022729"/>
    </source>
</evidence>
<comment type="subcellular location">
    <subcellularLocation>
        <location evidence="1 6">Secreted</location>
    </subcellularLocation>
</comment>
<keyword evidence="3 6" id="KW-0713">Self-incompatibility</keyword>
<sequence length="148" mass="17522">MKILIYMLYLFAIIDASPAPMIGPDKFCMMPYWSVYITNLMQNPFIVHPQSADDDLGNRTVASRAYTHWSFCLNILLKTRYYAHFYWNSKTAFFDVYNYGLGESYCTNGKEFIREQRCYWMVTEDGFYVTRHPEQFPEGGPTKLHDWS</sequence>
<organism evidence="7 8">
    <name type="scientific">Helianthus annuus</name>
    <name type="common">Common sunflower</name>
    <dbReference type="NCBI Taxonomy" id="4232"/>
    <lineage>
        <taxon>Eukaryota</taxon>
        <taxon>Viridiplantae</taxon>
        <taxon>Streptophyta</taxon>
        <taxon>Embryophyta</taxon>
        <taxon>Tracheophyta</taxon>
        <taxon>Spermatophyta</taxon>
        <taxon>Magnoliopsida</taxon>
        <taxon>eudicotyledons</taxon>
        <taxon>Gunneridae</taxon>
        <taxon>Pentapetalae</taxon>
        <taxon>asterids</taxon>
        <taxon>campanulids</taxon>
        <taxon>Asterales</taxon>
        <taxon>Asteraceae</taxon>
        <taxon>Asteroideae</taxon>
        <taxon>Heliantheae alliance</taxon>
        <taxon>Heliantheae</taxon>
        <taxon>Helianthus</taxon>
    </lineage>
</organism>
<comment type="caution">
    <text evidence="7">The sequence shown here is derived from an EMBL/GenBank/DDBJ whole genome shotgun (WGS) entry which is preliminary data.</text>
</comment>
<dbReference type="Pfam" id="PF05938">
    <property type="entry name" value="Self-incomp_S1"/>
    <property type="match status" value="1"/>
</dbReference>
<keyword evidence="5 6" id="KW-0732">Signal</keyword>
<feature type="signal peptide" evidence="6">
    <location>
        <begin position="1"/>
        <end position="16"/>
    </location>
</feature>
<keyword evidence="8" id="KW-1185">Reference proteome</keyword>
<evidence type="ECO:0000256" key="4">
    <source>
        <dbReference type="ARBA" id="ARBA00022525"/>
    </source>
</evidence>
<evidence type="ECO:0000256" key="1">
    <source>
        <dbReference type="ARBA" id="ARBA00004613"/>
    </source>
</evidence>
<feature type="chain" id="PRO_5039960921" description="S-protein homolog" evidence="6">
    <location>
        <begin position="17"/>
        <end position="148"/>
    </location>
</feature>
<name>A0A9K3EQD5_HELAN</name>
<evidence type="ECO:0000256" key="2">
    <source>
        <dbReference type="ARBA" id="ARBA00005581"/>
    </source>
</evidence>
<reference evidence="7" key="1">
    <citation type="journal article" date="2017" name="Nature">
        <title>The sunflower genome provides insights into oil metabolism, flowering and Asterid evolution.</title>
        <authorList>
            <person name="Badouin H."/>
            <person name="Gouzy J."/>
            <person name="Grassa C.J."/>
            <person name="Murat F."/>
            <person name="Staton S.E."/>
            <person name="Cottret L."/>
            <person name="Lelandais-Briere C."/>
            <person name="Owens G.L."/>
            <person name="Carrere S."/>
            <person name="Mayjonade B."/>
            <person name="Legrand L."/>
            <person name="Gill N."/>
            <person name="Kane N.C."/>
            <person name="Bowers J.E."/>
            <person name="Hubner S."/>
            <person name="Bellec A."/>
            <person name="Berard A."/>
            <person name="Berges H."/>
            <person name="Blanchet N."/>
            <person name="Boniface M.C."/>
            <person name="Brunel D."/>
            <person name="Catrice O."/>
            <person name="Chaidir N."/>
            <person name="Claudel C."/>
            <person name="Donnadieu C."/>
            <person name="Faraut T."/>
            <person name="Fievet G."/>
            <person name="Helmstetter N."/>
            <person name="King M."/>
            <person name="Knapp S.J."/>
            <person name="Lai Z."/>
            <person name="Le Paslier M.C."/>
            <person name="Lippi Y."/>
            <person name="Lorenzon L."/>
            <person name="Mandel J.R."/>
            <person name="Marage G."/>
            <person name="Marchand G."/>
            <person name="Marquand E."/>
            <person name="Bret-Mestries E."/>
            <person name="Morien E."/>
            <person name="Nambeesan S."/>
            <person name="Nguyen T."/>
            <person name="Pegot-Espagnet P."/>
            <person name="Pouilly N."/>
            <person name="Raftis F."/>
            <person name="Sallet E."/>
            <person name="Schiex T."/>
            <person name="Thomas J."/>
            <person name="Vandecasteele C."/>
            <person name="Vares D."/>
            <person name="Vear F."/>
            <person name="Vautrin S."/>
            <person name="Crespi M."/>
            <person name="Mangin B."/>
            <person name="Burke J.M."/>
            <person name="Salse J."/>
            <person name="Munos S."/>
            <person name="Vincourt P."/>
            <person name="Rieseberg L.H."/>
            <person name="Langlade N.B."/>
        </authorList>
    </citation>
    <scope>NUCLEOTIDE SEQUENCE</scope>
    <source>
        <tissue evidence="7">Leaves</tissue>
    </source>
</reference>
<keyword evidence="4 6" id="KW-0964">Secreted</keyword>
<reference evidence="7" key="2">
    <citation type="submission" date="2020-06" db="EMBL/GenBank/DDBJ databases">
        <title>Helianthus annuus Genome sequencing and assembly Release 2.</title>
        <authorList>
            <person name="Gouzy J."/>
            <person name="Langlade N."/>
            <person name="Munos S."/>
        </authorList>
    </citation>
    <scope>NUCLEOTIDE SEQUENCE</scope>
    <source>
        <tissue evidence="7">Leaves</tissue>
    </source>
</reference>
<evidence type="ECO:0000313" key="8">
    <source>
        <dbReference type="Proteomes" id="UP000215914"/>
    </source>
</evidence>
<evidence type="ECO:0000256" key="3">
    <source>
        <dbReference type="ARBA" id="ARBA00022471"/>
    </source>
</evidence>
<dbReference type="Proteomes" id="UP000215914">
    <property type="component" value="Unassembled WGS sequence"/>
</dbReference>
<dbReference type="GO" id="GO:0060320">
    <property type="term" value="P:rejection of self pollen"/>
    <property type="evidence" value="ECO:0007669"/>
    <property type="project" value="UniProtKB-KW"/>
</dbReference>
<dbReference type="InterPro" id="IPR010264">
    <property type="entry name" value="Self-incomp_S1"/>
</dbReference>
<protein>
    <recommendedName>
        <fullName evidence="6">S-protein homolog</fullName>
    </recommendedName>
</protein>
<proteinExistence type="inferred from homology"/>
<dbReference type="PANTHER" id="PTHR31232:SF172">
    <property type="entry name" value="S-PROTEIN HOMOLOG"/>
    <property type="match status" value="1"/>
</dbReference>
<gene>
    <name evidence="7" type="ORF">HanXRQr2_Chr12g0526201</name>
</gene>
<evidence type="ECO:0000313" key="7">
    <source>
        <dbReference type="EMBL" id="KAF5776614.1"/>
    </source>
</evidence>
<dbReference type="AlphaFoldDB" id="A0A9K3EQD5"/>
<accession>A0A9K3EQD5</accession>
<comment type="similarity">
    <text evidence="2 6">Belongs to the plant self-incompatibility (S1) protein family.</text>
</comment>
<dbReference type="PANTHER" id="PTHR31232">
    <property type="match status" value="1"/>
</dbReference>
<dbReference type="GO" id="GO:0005576">
    <property type="term" value="C:extracellular region"/>
    <property type="evidence" value="ECO:0007669"/>
    <property type="project" value="UniProtKB-SubCell"/>
</dbReference>
<dbReference type="EMBL" id="MNCJ02000327">
    <property type="protein sequence ID" value="KAF5776614.1"/>
    <property type="molecule type" value="Genomic_DNA"/>
</dbReference>